<dbReference type="InterPro" id="IPR016776">
    <property type="entry name" value="ApeP-like_dehydratase"/>
</dbReference>
<evidence type="ECO:0000313" key="2">
    <source>
        <dbReference type="Proteomes" id="UP001429984"/>
    </source>
</evidence>
<gene>
    <name evidence="1" type="ORF">IU514_04840</name>
</gene>
<dbReference type="SUPFAM" id="SSF54637">
    <property type="entry name" value="Thioesterase/thiol ester dehydrase-isomerase"/>
    <property type="match status" value="1"/>
</dbReference>
<dbReference type="EMBL" id="JADLZT010000002">
    <property type="protein sequence ID" value="MBF6023354.1"/>
    <property type="molecule type" value="Genomic_DNA"/>
</dbReference>
<dbReference type="PIRSF" id="PIRSF020565">
    <property type="entry name" value="3Ho_Ac_ACP_DH_prd"/>
    <property type="match status" value="1"/>
</dbReference>
<comment type="caution">
    <text evidence="1">The sequence shown here is derived from an EMBL/GenBank/DDBJ whole genome shotgun (WGS) entry which is preliminary data.</text>
</comment>
<name>A0ABS0B8K8_9GAMM</name>
<proteinExistence type="predicted"/>
<sequence length="153" mass="16694">MAAIFDIEDVIPHRGTMLLVDRVIDWSDDAVTVELRVPAESPFHVEDGVPAWVGVEYMAQAVACWAGCQARLQDLPPPIGFLLGTRRYECSVPVFASGSLLRVEARRELMGDNGLGVFACRILAGDDRGREIATANVSVFEPPDALAYMESES</sequence>
<organism evidence="1 2">
    <name type="scientific">Lysobacter niastensis</name>
    <dbReference type="NCBI Taxonomy" id="380629"/>
    <lineage>
        <taxon>Bacteria</taxon>
        <taxon>Pseudomonadati</taxon>
        <taxon>Pseudomonadota</taxon>
        <taxon>Gammaproteobacteria</taxon>
        <taxon>Lysobacterales</taxon>
        <taxon>Lysobacteraceae</taxon>
        <taxon>Lysobacter</taxon>
    </lineage>
</organism>
<dbReference type="Proteomes" id="UP001429984">
    <property type="component" value="Unassembled WGS sequence"/>
</dbReference>
<evidence type="ECO:0000313" key="1">
    <source>
        <dbReference type="EMBL" id="MBF6023354.1"/>
    </source>
</evidence>
<dbReference type="RefSeq" id="WP_194929937.1">
    <property type="nucleotide sequence ID" value="NZ_JADLZT010000002.1"/>
</dbReference>
<dbReference type="Pfam" id="PF22817">
    <property type="entry name" value="ApeP-like"/>
    <property type="match status" value="1"/>
</dbReference>
<keyword evidence="2" id="KW-1185">Reference proteome</keyword>
<dbReference type="CDD" id="cd01289">
    <property type="entry name" value="FabA_like"/>
    <property type="match status" value="1"/>
</dbReference>
<accession>A0ABS0B8K8</accession>
<dbReference type="InterPro" id="IPR029069">
    <property type="entry name" value="HotDog_dom_sf"/>
</dbReference>
<reference evidence="1 2" key="1">
    <citation type="submission" date="2020-11" db="EMBL/GenBank/DDBJ databases">
        <title>Draft Genome Sequence and Secondary Metabolite Biosynthetic Potential of the Lysobacter niastensis Type strain DSM 18481.</title>
        <authorList>
            <person name="Turrini P."/>
            <person name="Artuso I."/>
            <person name="Tescari M."/>
            <person name="Lugli G.A."/>
            <person name="Frangipani E."/>
            <person name="Ventura M."/>
            <person name="Visca P."/>
        </authorList>
    </citation>
    <scope>NUCLEOTIDE SEQUENCE [LARGE SCALE GENOMIC DNA]</scope>
    <source>
        <strain evidence="1 2">DSM 18481</strain>
    </source>
</reference>
<protein>
    <submittedName>
        <fullName evidence="1">Hotdog family protein</fullName>
    </submittedName>
</protein>
<dbReference type="Gene3D" id="3.10.129.10">
    <property type="entry name" value="Hotdog Thioesterase"/>
    <property type="match status" value="1"/>
</dbReference>